<dbReference type="EMBL" id="RQVQ01000008">
    <property type="protein sequence ID" value="RRJ91888.1"/>
    <property type="molecule type" value="Genomic_DNA"/>
</dbReference>
<evidence type="ECO:0000313" key="4">
    <source>
        <dbReference type="Proteomes" id="UP000275719"/>
    </source>
</evidence>
<feature type="transmembrane region" description="Helical" evidence="1">
    <location>
        <begin position="7"/>
        <end position="26"/>
    </location>
</feature>
<dbReference type="RefSeq" id="WP_125018006.1">
    <property type="nucleotide sequence ID" value="NZ_RQVQ01000008.1"/>
</dbReference>
<dbReference type="AlphaFoldDB" id="A0A3P3WBX9"/>
<reference evidence="3 4" key="1">
    <citation type="submission" date="2018-11" db="EMBL/GenBank/DDBJ databases">
        <title>Flavobacterium sp. nov., YIM 102701-2 draft genome.</title>
        <authorList>
            <person name="Li G."/>
            <person name="Jiang Y."/>
        </authorList>
    </citation>
    <scope>NUCLEOTIDE SEQUENCE [LARGE SCALE GENOMIC DNA]</scope>
    <source>
        <strain evidence="3 4">YIM 102701-2</strain>
    </source>
</reference>
<dbReference type="GO" id="GO:0051301">
    <property type="term" value="P:cell division"/>
    <property type="evidence" value="ECO:0007669"/>
    <property type="project" value="UniProtKB-KW"/>
</dbReference>
<keyword evidence="4" id="KW-1185">Reference proteome</keyword>
<name>A0A3P3WBX9_9FLAO</name>
<protein>
    <submittedName>
        <fullName evidence="3">Cell division protein FtsQ</fullName>
    </submittedName>
</protein>
<gene>
    <name evidence="3" type="ORF">EG240_04845</name>
</gene>
<keyword evidence="3" id="KW-0131">Cell cycle</keyword>
<dbReference type="Proteomes" id="UP000275719">
    <property type="component" value="Unassembled WGS sequence"/>
</dbReference>
<dbReference type="Pfam" id="PF03799">
    <property type="entry name" value="FtsQ_DivIB_C"/>
    <property type="match status" value="1"/>
</dbReference>
<proteinExistence type="predicted"/>
<keyword evidence="1" id="KW-0472">Membrane</keyword>
<keyword evidence="1" id="KW-0812">Transmembrane</keyword>
<evidence type="ECO:0000256" key="1">
    <source>
        <dbReference type="SAM" id="Phobius"/>
    </source>
</evidence>
<evidence type="ECO:0000259" key="2">
    <source>
        <dbReference type="Pfam" id="PF03799"/>
    </source>
</evidence>
<evidence type="ECO:0000313" key="3">
    <source>
        <dbReference type="EMBL" id="RRJ91888.1"/>
    </source>
</evidence>
<sequence>MLKKINWFDVYLVLSIFALIGLFVFAQSRSKQRTVDAIEVKFLSNNNHFITQEMVNNLLKQNFPNANNVFKDDLDLNKLEQELQKNEMIASSQVYFDANGVLNAEVVQKTAIARVLTGNGSYYIDTQGGRMPLSDHFSAHVPVVLGKVSDRNRQEFIRMLNVIFEDDFLKKSITGIKINPDQSLNLTVREYDYNVEFGRLTEVEKKFNNYKAFLHYSKNDTIVPYYKNVNLRFTEQVICTK</sequence>
<organism evidence="3 4">
    <name type="scientific">Paenimyroides tangerinum</name>
    <dbReference type="NCBI Taxonomy" id="2488728"/>
    <lineage>
        <taxon>Bacteria</taxon>
        <taxon>Pseudomonadati</taxon>
        <taxon>Bacteroidota</taxon>
        <taxon>Flavobacteriia</taxon>
        <taxon>Flavobacteriales</taxon>
        <taxon>Flavobacteriaceae</taxon>
        <taxon>Paenimyroides</taxon>
    </lineage>
</organism>
<dbReference type="OrthoDB" id="1466667at2"/>
<keyword evidence="1" id="KW-1133">Transmembrane helix</keyword>
<keyword evidence="3" id="KW-0132">Cell division</keyword>
<accession>A0A3P3WBX9</accession>
<dbReference type="InterPro" id="IPR005548">
    <property type="entry name" value="Cell_div_FtsQ/DivIB_C"/>
</dbReference>
<comment type="caution">
    <text evidence="3">The sequence shown here is derived from an EMBL/GenBank/DDBJ whole genome shotgun (WGS) entry which is preliminary data.</text>
</comment>
<feature type="domain" description="Cell division protein FtsQ/DivIB C-terminal" evidence="2">
    <location>
        <begin position="113"/>
        <end position="216"/>
    </location>
</feature>